<protein>
    <submittedName>
        <fullName evidence="4">VWA domain-containing protein</fullName>
    </submittedName>
</protein>
<feature type="region of interest" description="Disordered" evidence="1">
    <location>
        <begin position="498"/>
        <end position="517"/>
    </location>
</feature>
<dbReference type="Gene3D" id="3.40.50.410">
    <property type="entry name" value="von Willebrand factor, type A domain"/>
    <property type="match status" value="1"/>
</dbReference>
<comment type="caution">
    <text evidence="4">The sequence shown here is derived from an EMBL/GenBank/DDBJ whole genome shotgun (WGS) entry which is preliminary data.</text>
</comment>
<evidence type="ECO:0000256" key="1">
    <source>
        <dbReference type="SAM" id="MobiDB-lite"/>
    </source>
</evidence>
<proteinExistence type="predicted"/>
<dbReference type="CDD" id="cd00198">
    <property type="entry name" value="vWFA"/>
    <property type="match status" value="1"/>
</dbReference>
<keyword evidence="2" id="KW-0812">Transmembrane</keyword>
<dbReference type="Proteomes" id="UP001200604">
    <property type="component" value="Unassembled WGS sequence"/>
</dbReference>
<feature type="compositionally biased region" description="Polar residues" evidence="1">
    <location>
        <begin position="408"/>
        <end position="419"/>
    </location>
</feature>
<evidence type="ECO:0000259" key="3">
    <source>
        <dbReference type="PROSITE" id="PS50234"/>
    </source>
</evidence>
<feature type="region of interest" description="Disordered" evidence="1">
    <location>
        <begin position="59"/>
        <end position="78"/>
    </location>
</feature>
<organism evidence="4 5">
    <name type="scientific">Corynebacterium parakroppenstedtii</name>
    <dbReference type="NCBI Taxonomy" id="2828363"/>
    <lineage>
        <taxon>Bacteria</taxon>
        <taxon>Bacillati</taxon>
        <taxon>Actinomycetota</taxon>
        <taxon>Actinomycetes</taxon>
        <taxon>Mycobacteriales</taxon>
        <taxon>Corynebacteriaceae</taxon>
        <taxon>Corynebacterium</taxon>
    </lineage>
</organism>
<sequence length="917" mass="96799">MVVSAGLLGCSTAEAQTDNSSSESADANGNGLANLGACISRKQNLDVVLLIDETGSLVHGSTDGKLDPNKPGSDPEHTRVPAAQSFVDQLLDKQAAMGFSTQVRVSGFGEKYKSGDTAPNDYSDWKKLDNSSVDQVKSEIGKFSDRTGESYTNYKNALEGASEDLLKHDSGNSCRMIVTFTDGALAPEGDEAQTEDALCQQDGVVDKLRSAGISNVAIGLSGKDANESSFDLLKAMSEGSGQACGVQPPNGAFFSARNVGDLFAAFSKALSTGGDVTNDLPADRSFDFWLDDSIDSVRFSVVAHDDLGPNAVLDLRSPAGKELRLDSDGKKSIGNADVSWRSTANPVRQVSGMFSKQSDDGWSGKWSLQFEGLTDSSKRSNVFNSVEMSPGLKVVFRRDSSHGGQGNASGEDSAQTDTGQLSLHSTDSLQMNLVDAAGKTRPMKGKAITSVDFVPRSGDPISLGRDIDMSSGKSNIDLGALGQDPQSGEIRASTTITTAGEHGQPGTELKPIVDTSPMSVTPDVLPTLPGEISFKGAGKSVTVDVPVSGPGKVWVQPDSKLQSATLPDGMESLAVSSKYDSSSNAVELKDGENATIPITFTPSSTAEGAVSGEVRLNVSSRDGTEESMVPIAARGNTALPVNKTKFTIAVLLAIAVGLAVPLLVMYLVRYLVSRIPNTAGFGIQRFQVRNDNGVYTFDGNESLVLDYQKVAQNQAEIHGRSFVAGGVSGNVKSFGLNPLTPARVVVGSAPSLAPELGQSKDKRALLPLALPDSWYLERGDLPGAIDLVVLPRVPLDPGTADRIARDITEKIDDVYPALVEQVKVIQGQTSVVPSDFGGNESLGGTKTVGSDTDHIEEFEWGQPVSAEEGFEFSDGSQQAPAEQSFDDDAFGENPFDDQDFPGDTTFPGYRGYDPRQQ</sequence>
<feature type="region of interest" description="Disordered" evidence="1">
    <location>
        <begin position="397"/>
        <end position="419"/>
    </location>
</feature>
<dbReference type="SUPFAM" id="SSF53300">
    <property type="entry name" value="vWA-like"/>
    <property type="match status" value="1"/>
</dbReference>
<keyword evidence="5" id="KW-1185">Reference proteome</keyword>
<evidence type="ECO:0000313" key="5">
    <source>
        <dbReference type="Proteomes" id="UP001200604"/>
    </source>
</evidence>
<feature type="region of interest" description="Disordered" evidence="1">
    <location>
        <begin position="860"/>
        <end position="917"/>
    </location>
</feature>
<dbReference type="InterPro" id="IPR002035">
    <property type="entry name" value="VWF_A"/>
</dbReference>
<feature type="compositionally biased region" description="Basic and acidic residues" evidence="1">
    <location>
        <begin position="62"/>
        <end position="78"/>
    </location>
</feature>
<accession>A0ABS9HNJ3</accession>
<gene>
    <name evidence="4" type="ORF">L3H44_09745</name>
</gene>
<reference evidence="4 5" key="1">
    <citation type="submission" date="2022-01" db="EMBL/GenBank/DDBJ databases">
        <title>Identification and Characterization of Corynebacterium sp.</title>
        <authorList>
            <person name="Luo Q."/>
            <person name="Qu P."/>
            <person name="Chen Q."/>
        </authorList>
    </citation>
    <scope>NUCLEOTIDE SEQUENCE [LARGE SCALE GENOMIC DNA]</scope>
    <source>
        <strain evidence="4 5">MC-12</strain>
    </source>
</reference>
<dbReference type="SMART" id="SM00327">
    <property type="entry name" value="VWA"/>
    <property type="match status" value="1"/>
</dbReference>
<feature type="transmembrane region" description="Helical" evidence="2">
    <location>
        <begin position="646"/>
        <end position="668"/>
    </location>
</feature>
<name>A0ABS9HNJ3_9CORY</name>
<feature type="compositionally biased region" description="Acidic residues" evidence="1">
    <location>
        <begin position="884"/>
        <end position="900"/>
    </location>
</feature>
<evidence type="ECO:0000256" key="2">
    <source>
        <dbReference type="SAM" id="Phobius"/>
    </source>
</evidence>
<feature type="domain" description="VWFA" evidence="3">
    <location>
        <begin position="46"/>
        <end position="270"/>
    </location>
</feature>
<dbReference type="Pfam" id="PF00092">
    <property type="entry name" value="VWA"/>
    <property type="match status" value="1"/>
</dbReference>
<dbReference type="InterPro" id="IPR036465">
    <property type="entry name" value="vWFA_dom_sf"/>
</dbReference>
<dbReference type="EMBL" id="JAKJKU010000004">
    <property type="protein sequence ID" value="MCF6774683.1"/>
    <property type="molecule type" value="Genomic_DNA"/>
</dbReference>
<dbReference type="GeneID" id="92727530"/>
<keyword evidence="2" id="KW-0472">Membrane</keyword>
<evidence type="ECO:0000313" key="4">
    <source>
        <dbReference type="EMBL" id="MCF6774683.1"/>
    </source>
</evidence>
<dbReference type="RefSeq" id="WP_052722400.1">
    <property type="nucleotide sequence ID" value="NZ_JAGSOA010000003.1"/>
</dbReference>
<keyword evidence="2" id="KW-1133">Transmembrane helix</keyword>
<dbReference type="PROSITE" id="PS50234">
    <property type="entry name" value="VWFA"/>
    <property type="match status" value="1"/>
</dbReference>